<dbReference type="SUPFAM" id="SSF46785">
    <property type="entry name" value="Winged helix' DNA-binding domain"/>
    <property type="match status" value="1"/>
</dbReference>
<comment type="caution">
    <text evidence="2">The sequence shown here is derived from an EMBL/GenBank/DDBJ whole genome shotgun (WGS) entry which is preliminary data.</text>
</comment>
<dbReference type="InterPro" id="IPR043129">
    <property type="entry name" value="ATPase_NBD"/>
</dbReference>
<organism evidence="2 3">
    <name type="scientific">Angustibacter luteus</name>
    <dbReference type="NCBI Taxonomy" id="658456"/>
    <lineage>
        <taxon>Bacteria</taxon>
        <taxon>Bacillati</taxon>
        <taxon>Actinomycetota</taxon>
        <taxon>Actinomycetes</taxon>
        <taxon>Kineosporiales</taxon>
        <taxon>Kineosporiaceae</taxon>
    </lineage>
</organism>
<evidence type="ECO:0000256" key="1">
    <source>
        <dbReference type="ARBA" id="ARBA00006479"/>
    </source>
</evidence>
<dbReference type="PROSITE" id="PS01125">
    <property type="entry name" value="ROK"/>
    <property type="match status" value="1"/>
</dbReference>
<dbReference type="EMBL" id="JBHSRD010000002">
    <property type="protein sequence ID" value="MFC6006336.1"/>
    <property type="molecule type" value="Genomic_DNA"/>
</dbReference>
<dbReference type="SUPFAM" id="SSF53067">
    <property type="entry name" value="Actin-like ATPase domain"/>
    <property type="match status" value="1"/>
</dbReference>
<dbReference type="InterPro" id="IPR036390">
    <property type="entry name" value="WH_DNA-bd_sf"/>
</dbReference>
<dbReference type="PANTHER" id="PTHR18964">
    <property type="entry name" value="ROK (REPRESSOR, ORF, KINASE) FAMILY"/>
    <property type="match status" value="1"/>
</dbReference>
<protein>
    <submittedName>
        <fullName evidence="2">ROK family transcriptional regulator</fullName>
    </submittedName>
</protein>
<dbReference type="InterPro" id="IPR036388">
    <property type="entry name" value="WH-like_DNA-bd_sf"/>
</dbReference>
<evidence type="ECO:0000313" key="2">
    <source>
        <dbReference type="EMBL" id="MFC6006336.1"/>
    </source>
</evidence>
<comment type="similarity">
    <text evidence="1">Belongs to the ROK (NagC/XylR) family.</text>
</comment>
<accession>A0ABW1JAN3</accession>
<keyword evidence="3" id="KW-1185">Reference proteome</keyword>
<dbReference type="InterPro" id="IPR049874">
    <property type="entry name" value="ROK_cs"/>
</dbReference>
<gene>
    <name evidence="2" type="ORF">ACFQDO_04260</name>
</gene>
<dbReference type="RefSeq" id="WP_345717177.1">
    <property type="nucleotide sequence ID" value="NZ_BAABFP010000005.1"/>
</dbReference>
<dbReference type="InterPro" id="IPR000600">
    <property type="entry name" value="ROK"/>
</dbReference>
<proteinExistence type="inferred from homology"/>
<reference evidence="3" key="1">
    <citation type="journal article" date="2019" name="Int. J. Syst. Evol. Microbiol.">
        <title>The Global Catalogue of Microorganisms (GCM) 10K type strain sequencing project: providing services to taxonomists for standard genome sequencing and annotation.</title>
        <authorList>
            <consortium name="The Broad Institute Genomics Platform"/>
            <consortium name="The Broad Institute Genome Sequencing Center for Infectious Disease"/>
            <person name="Wu L."/>
            <person name="Ma J."/>
        </authorList>
    </citation>
    <scope>NUCLEOTIDE SEQUENCE [LARGE SCALE GENOMIC DNA]</scope>
    <source>
        <strain evidence="3">KACC 14249</strain>
    </source>
</reference>
<evidence type="ECO:0000313" key="3">
    <source>
        <dbReference type="Proteomes" id="UP001596189"/>
    </source>
</evidence>
<dbReference type="PANTHER" id="PTHR18964:SF173">
    <property type="entry name" value="GLUCOKINASE"/>
    <property type="match status" value="1"/>
</dbReference>
<dbReference type="CDD" id="cd23763">
    <property type="entry name" value="ASKHA_ATPase_ROK"/>
    <property type="match status" value="1"/>
</dbReference>
<dbReference type="Proteomes" id="UP001596189">
    <property type="component" value="Unassembled WGS sequence"/>
</dbReference>
<name>A0ABW1JAN3_9ACTN</name>
<dbReference type="Pfam" id="PF00480">
    <property type="entry name" value="ROK"/>
    <property type="match status" value="1"/>
</dbReference>
<sequence length="399" mass="41596">MTLQRPENRHQVALLRRLRDEGPRSRAELNDGVDLSRSKLAAEVDRLIELGLIEATGLAASRGGRRSTALALSSRTRLLCVDIGATSVDVALADAELNVLAHVREDVEVRLGPDVVIDRALDLARKLVADQPGTVLAGVGVGVPGPVNFDRGEPVSPPIMPGWNGYPVRERFATALGCPAIVDNDVNIMALGEKHAGIARRANDFLFVKIGTGIGCGVVIRGEVYRGVNGSAGDIGHIQVDDEGPVCTCGNFGCLEAHFGGAALRRDALAAARSGRSAFLADRLAQGVTLSAIDVGAAAEAGDPHATAMVREGGRVLGEVLAGLVSFFNPGLVVLGGGVSQLGHELLAQVRSVVYQRSLPLATGNLPIVLSELDDEAGVIGAARMISDQLYSTLPGSRS</sequence>
<dbReference type="Gene3D" id="3.30.420.40">
    <property type="match status" value="2"/>
</dbReference>
<dbReference type="Gene3D" id="1.10.10.10">
    <property type="entry name" value="Winged helix-like DNA-binding domain superfamily/Winged helix DNA-binding domain"/>
    <property type="match status" value="1"/>
</dbReference>